<evidence type="ECO:0000313" key="3">
    <source>
        <dbReference type="Proteomes" id="UP000756346"/>
    </source>
</evidence>
<keyword evidence="3" id="KW-1185">Reference proteome</keyword>
<dbReference type="EMBL" id="JAGTJQ010000012">
    <property type="protein sequence ID" value="KAH7016559.1"/>
    <property type="molecule type" value="Genomic_DNA"/>
</dbReference>
<protein>
    <submittedName>
        <fullName evidence="2">Uncharacterized protein</fullName>
    </submittedName>
</protein>
<dbReference type="GeneID" id="70185270"/>
<feature type="compositionally biased region" description="Polar residues" evidence="1">
    <location>
        <begin position="174"/>
        <end position="185"/>
    </location>
</feature>
<dbReference type="Proteomes" id="UP000756346">
    <property type="component" value="Unassembled WGS sequence"/>
</dbReference>
<sequence length="203" mass="22346">MARKTSDNDSATIDSLRKTVSWLSSFQGHTVGRPSSCIDVGSQTLVSLLLGWYIRQTELLGITPHRLAIFTVFYLQTIHIRQAPCRTAIQLSMTVRATIQLSFTTRAIRSQTTAGSVNVTIQLEPSVPVLISRDGPLALHRQPQQTVCGKPRRVAQVSRLLPVLLRHPPYDSYRTGSPVAQSPQASLMRPHVHSSVLTSGPQC</sequence>
<feature type="region of interest" description="Disordered" evidence="1">
    <location>
        <begin position="172"/>
        <end position="203"/>
    </location>
</feature>
<proteinExistence type="predicted"/>
<evidence type="ECO:0000256" key="1">
    <source>
        <dbReference type="SAM" id="MobiDB-lite"/>
    </source>
</evidence>
<accession>A0A9P8XV68</accession>
<name>A0A9P8XV68_9PEZI</name>
<reference evidence="2" key="1">
    <citation type="journal article" date="2021" name="Nat. Commun.">
        <title>Genetic determinants of endophytism in the Arabidopsis root mycobiome.</title>
        <authorList>
            <person name="Mesny F."/>
            <person name="Miyauchi S."/>
            <person name="Thiergart T."/>
            <person name="Pickel B."/>
            <person name="Atanasova L."/>
            <person name="Karlsson M."/>
            <person name="Huettel B."/>
            <person name="Barry K.W."/>
            <person name="Haridas S."/>
            <person name="Chen C."/>
            <person name="Bauer D."/>
            <person name="Andreopoulos W."/>
            <person name="Pangilinan J."/>
            <person name="LaButti K."/>
            <person name="Riley R."/>
            <person name="Lipzen A."/>
            <person name="Clum A."/>
            <person name="Drula E."/>
            <person name="Henrissat B."/>
            <person name="Kohler A."/>
            <person name="Grigoriev I.V."/>
            <person name="Martin F.M."/>
            <person name="Hacquard S."/>
        </authorList>
    </citation>
    <scope>NUCLEOTIDE SEQUENCE</scope>
    <source>
        <strain evidence="2">MPI-CAGE-CH-0230</strain>
    </source>
</reference>
<comment type="caution">
    <text evidence="2">The sequence shown here is derived from an EMBL/GenBank/DDBJ whole genome shotgun (WGS) entry which is preliminary data.</text>
</comment>
<organism evidence="2 3">
    <name type="scientific">Microdochium trichocladiopsis</name>
    <dbReference type="NCBI Taxonomy" id="1682393"/>
    <lineage>
        <taxon>Eukaryota</taxon>
        <taxon>Fungi</taxon>
        <taxon>Dikarya</taxon>
        <taxon>Ascomycota</taxon>
        <taxon>Pezizomycotina</taxon>
        <taxon>Sordariomycetes</taxon>
        <taxon>Xylariomycetidae</taxon>
        <taxon>Xylariales</taxon>
        <taxon>Microdochiaceae</taxon>
        <taxon>Microdochium</taxon>
    </lineage>
</organism>
<evidence type="ECO:0000313" key="2">
    <source>
        <dbReference type="EMBL" id="KAH7016559.1"/>
    </source>
</evidence>
<gene>
    <name evidence="2" type="ORF">B0I36DRAFT_338099</name>
</gene>
<dbReference type="AlphaFoldDB" id="A0A9P8XV68"/>
<dbReference type="RefSeq" id="XP_046006183.1">
    <property type="nucleotide sequence ID" value="XM_046155724.1"/>
</dbReference>